<evidence type="ECO:0000313" key="1">
    <source>
        <dbReference type="EMBL" id="MCZ0810066.1"/>
    </source>
</evidence>
<protein>
    <submittedName>
        <fullName evidence="1">Uncharacterized protein</fullName>
    </submittedName>
</protein>
<dbReference type="RefSeq" id="WP_258434876.1">
    <property type="nucleotide sequence ID" value="NZ_JANSGW010000053.1"/>
</dbReference>
<organism evidence="1 2">
    <name type="scientific">Brevibacillus laterosporus</name>
    <name type="common">Bacillus laterosporus</name>
    <dbReference type="NCBI Taxonomy" id="1465"/>
    <lineage>
        <taxon>Bacteria</taxon>
        <taxon>Bacillati</taxon>
        <taxon>Bacillota</taxon>
        <taxon>Bacilli</taxon>
        <taxon>Bacillales</taxon>
        <taxon>Paenibacillaceae</taxon>
        <taxon>Brevibacillus</taxon>
    </lineage>
</organism>
<evidence type="ECO:0000313" key="2">
    <source>
        <dbReference type="Proteomes" id="UP001077662"/>
    </source>
</evidence>
<gene>
    <name evidence="1" type="ORF">O0554_24800</name>
</gene>
<proteinExistence type="predicted"/>
<sequence length="95" mass="10529">MLNIYYSSRVEDGVPKGYVSIWEDGIPLESFHTWDKTGEATEKETAIAAFEDAAKWLASSGYFGCPISIVSKYSEYGYAILTSSELLNEEVKTDG</sequence>
<dbReference type="EMBL" id="JAPTNE010000053">
    <property type="protein sequence ID" value="MCZ0810066.1"/>
    <property type="molecule type" value="Genomic_DNA"/>
</dbReference>
<name>A0AAP3DKN4_BRELA</name>
<dbReference type="Proteomes" id="UP001077662">
    <property type="component" value="Unassembled WGS sequence"/>
</dbReference>
<reference evidence="1" key="1">
    <citation type="submission" date="2022-09" db="EMBL/GenBank/DDBJ databases">
        <title>Genome analysis and characterization of larvicidal activity of Brevibacillus strains.</title>
        <authorList>
            <person name="Patrusheva E.V."/>
            <person name="Izotova A.O."/>
            <person name="Toshchakov S.V."/>
            <person name="Sineoky S.P."/>
        </authorList>
    </citation>
    <scope>NUCLEOTIDE SEQUENCE</scope>
    <source>
        <strain evidence="1">VKPM_B-13247</strain>
    </source>
</reference>
<accession>A0AAP3DKN4</accession>
<dbReference type="AlphaFoldDB" id="A0AAP3DKN4"/>
<comment type="caution">
    <text evidence="1">The sequence shown here is derived from an EMBL/GenBank/DDBJ whole genome shotgun (WGS) entry which is preliminary data.</text>
</comment>